<protein>
    <recommendedName>
        <fullName evidence="3">Right handed beta helix domain-containing protein</fullName>
    </recommendedName>
</protein>
<evidence type="ECO:0000313" key="2">
    <source>
        <dbReference type="Proteomes" id="UP000193719"/>
    </source>
</evidence>
<gene>
    <name evidence="1" type="ORF">BCR36DRAFT_45612</name>
</gene>
<dbReference type="Proteomes" id="UP000193719">
    <property type="component" value="Unassembled WGS sequence"/>
</dbReference>
<name>A0A1Y1VAL3_9FUNG</name>
<comment type="caution">
    <text evidence="1">The sequence shown here is derived from an EMBL/GenBank/DDBJ whole genome shotgun (WGS) entry which is preliminary data.</text>
</comment>
<reference evidence="1 2" key="2">
    <citation type="submission" date="2016-08" db="EMBL/GenBank/DDBJ databases">
        <title>Pervasive Adenine N6-methylation of Active Genes in Fungi.</title>
        <authorList>
            <consortium name="DOE Joint Genome Institute"/>
            <person name="Mondo S.J."/>
            <person name="Dannebaum R.O."/>
            <person name="Kuo R.C."/>
            <person name="Labutti K."/>
            <person name="Haridas S."/>
            <person name="Kuo A."/>
            <person name="Salamov A."/>
            <person name="Ahrendt S.R."/>
            <person name="Lipzen A."/>
            <person name="Sullivan W."/>
            <person name="Andreopoulos W.B."/>
            <person name="Clum A."/>
            <person name="Lindquist E."/>
            <person name="Daum C."/>
            <person name="Ramamoorthy G.K."/>
            <person name="Gryganskyi A."/>
            <person name="Culley D."/>
            <person name="Magnuson J.K."/>
            <person name="James T.Y."/>
            <person name="O'Malley M.A."/>
            <person name="Stajich J.E."/>
            <person name="Spatafora J.W."/>
            <person name="Visel A."/>
            <person name="Grigoriev I.V."/>
        </authorList>
    </citation>
    <scope>NUCLEOTIDE SEQUENCE [LARGE SCALE GENOMIC DNA]</scope>
    <source>
        <strain evidence="2">finn</strain>
    </source>
</reference>
<dbReference type="EMBL" id="MCFH01000019">
    <property type="protein sequence ID" value="ORX51110.1"/>
    <property type="molecule type" value="Genomic_DNA"/>
</dbReference>
<reference evidence="1 2" key="1">
    <citation type="submission" date="2016-08" db="EMBL/GenBank/DDBJ databases">
        <title>Genomes of anaerobic fungi encode conserved fungal cellulosomes for biomass hydrolysis.</title>
        <authorList>
            <consortium name="DOE Joint Genome Institute"/>
            <person name="Haitjema C.H."/>
            <person name="Gilmore S.P."/>
            <person name="Henske J.K."/>
            <person name="Solomon K.V."/>
            <person name="De Groot R."/>
            <person name="Kuo A."/>
            <person name="Mondo S.J."/>
            <person name="Salamov A.A."/>
            <person name="Labutti K."/>
            <person name="Zhao Z."/>
            <person name="Chiniquy J."/>
            <person name="Barry K."/>
            <person name="Brewer H.M."/>
            <person name="Purvine S.O."/>
            <person name="Wright A.T."/>
            <person name="Boxma B."/>
            <person name="Van Alen T."/>
            <person name="Hackstein J.H."/>
            <person name="Baker S.E."/>
            <person name="Grigoriev I.V."/>
            <person name="O'Malley M.A."/>
        </authorList>
    </citation>
    <scope>NUCLEOTIDE SEQUENCE [LARGE SCALE GENOMIC DNA]</scope>
    <source>
        <strain evidence="2">finn</strain>
    </source>
</reference>
<organism evidence="1 2">
    <name type="scientific">Piromyces finnis</name>
    <dbReference type="NCBI Taxonomy" id="1754191"/>
    <lineage>
        <taxon>Eukaryota</taxon>
        <taxon>Fungi</taxon>
        <taxon>Fungi incertae sedis</taxon>
        <taxon>Chytridiomycota</taxon>
        <taxon>Chytridiomycota incertae sedis</taxon>
        <taxon>Neocallimastigomycetes</taxon>
        <taxon>Neocallimastigales</taxon>
        <taxon>Neocallimastigaceae</taxon>
        <taxon>Piromyces</taxon>
    </lineage>
</organism>
<dbReference type="OrthoDB" id="10514307at2759"/>
<accession>A0A1Y1VAL3</accession>
<evidence type="ECO:0000313" key="1">
    <source>
        <dbReference type="EMBL" id="ORX51110.1"/>
    </source>
</evidence>
<dbReference type="AlphaFoldDB" id="A0A1Y1VAL3"/>
<evidence type="ECO:0008006" key="3">
    <source>
        <dbReference type="Google" id="ProtNLM"/>
    </source>
</evidence>
<keyword evidence="2" id="KW-1185">Reference proteome</keyword>
<proteinExistence type="predicted"/>
<sequence>MKRILYWITACFTIIQILTVYSKTVTIKDYETFLNLASIINNDVDDTLIIDFVENYYDMELFREKLISYHEFYIEKNIIFKGNENGTIFDFINDSFGYFKIISSNIKGKRVRFENITFKDFNPSSQSYIGLFNFYNNNNSIDSLKVEFYNCSFIHNIVTNFSIMITSTKLSITEPQLTFDKCDFYNNDGKDYIIVIHKNSYALDELYKYFNILFKDCNFIDNNISLQLYNNGYVFENCKY</sequence>